<evidence type="ECO:0000313" key="1">
    <source>
        <dbReference type="EMBL" id="KIK78800.1"/>
    </source>
</evidence>
<evidence type="ECO:0000313" key="2">
    <source>
        <dbReference type="Proteomes" id="UP000054538"/>
    </source>
</evidence>
<dbReference type="HOGENOM" id="CLU_1603278_0_0_1"/>
<dbReference type="EMBL" id="KN826470">
    <property type="protein sequence ID" value="KIK78800.1"/>
    <property type="molecule type" value="Genomic_DNA"/>
</dbReference>
<dbReference type="Proteomes" id="UP000054538">
    <property type="component" value="Unassembled WGS sequence"/>
</dbReference>
<sequence>MYNGNEIKFPAIPGLFSHPPSSVLSLGTSIAPIHTYSLYTCPGIVIGSTNWLVKPYIPPDVIFLWFHKRPGCNELKFEVELFKQILAVHSFECLVRGGPEDSPCFPCLSLGLAIQVAAHNARELKLCTHKGLLTPLQLLDIGDKLVDQVNELKLQVGLFYLTRSVF</sequence>
<dbReference type="InParanoid" id="A0A0D0DKP6"/>
<protein>
    <submittedName>
        <fullName evidence="1">Uncharacterized protein</fullName>
    </submittedName>
</protein>
<organism evidence="1 2">
    <name type="scientific">Paxillus rubicundulus Ve08.2h10</name>
    <dbReference type="NCBI Taxonomy" id="930991"/>
    <lineage>
        <taxon>Eukaryota</taxon>
        <taxon>Fungi</taxon>
        <taxon>Dikarya</taxon>
        <taxon>Basidiomycota</taxon>
        <taxon>Agaricomycotina</taxon>
        <taxon>Agaricomycetes</taxon>
        <taxon>Agaricomycetidae</taxon>
        <taxon>Boletales</taxon>
        <taxon>Paxilineae</taxon>
        <taxon>Paxillaceae</taxon>
        <taxon>Paxillus</taxon>
    </lineage>
</organism>
<dbReference type="AlphaFoldDB" id="A0A0D0DKP6"/>
<accession>A0A0D0DKP6</accession>
<proteinExistence type="predicted"/>
<gene>
    <name evidence="1" type="ORF">PAXRUDRAFT_162991</name>
</gene>
<reference evidence="2" key="2">
    <citation type="submission" date="2015-01" db="EMBL/GenBank/DDBJ databases">
        <title>Evolutionary Origins and Diversification of the Mycorrhizal Mutualists.</title>
        <authorList>
            <consortium name="DOE Joint Genome Institute"/>
            <consortium name="Mycorrhizal Genomics Consortium"/>
            <person name="Kohler A."/>
            <person name="Kuo A."/>
            <person name="Nagy L.G."/>
            <person name="Floudas D."/>
            <person name="Copeland A."/>
            <person name="Barry K.W."/>
            <person name="Cichocki N."/>
            <person name="Veneault-Fourrey C."/>
            <person name="LaButti K."/>
            <person name="Lindquist E.A."/>
            <person name="Lipzen A."/>
            <person name="Lundell T."/>
            <person name="Morin E."/>
            <person name="Murat C."/>
            <person name="Riley R."/>
            <person name="Ohm R."/>
            <person name="Sun H."/>
            <person name="Tunlid A."/>
            <person name="Henrissat B."/>
            <person name="Grigoriev I.V."/>
            <person name="Hibbett D.S."/>
            <person name="Martin F."/>
        </authorList>
    </citation>
    <scope>NUCLEOTIDE SEQUENCE [LARGE SCALE GENOMIC DNA]</scope>
    <source>
        <strain evidence="2">Ve08.2h10</strain>
    </source>
</reference>
<keyword evidence="2" id="KW-1185">Reference proteome</keyword>
<reference evidence="1 2" key="1">
    <citation type="submission" date="2014-04" db="EMBL/GenBank/DDBJ databases">
        <authorList>
            <consortium name="DOE Joint Genome Institute"/>
            <person name="Kuo A."/>
            <person name="Kohler A."/>
            <person name="Jargeat P."/>
            <person name="Nagy L.G."/>
            <person name="Floudas D."/>
            <person name="Copeland A."/>
            <person name="Barry K.W."/>
            <person name="Cichocki N."/>
            <person name="Veneault-Fourrey C."/>
            <person name="LaButti K."/>
            <person name="Lindquist E.A."/>
            <person name="Lipzen A."/>
            <person name="Lundell T."/>
            <person name="Morin E."/>
            <person name="Murat C."/>
            <person name="Sun H."/>
            <person name="Tunlid A."/>
            <person name="Henrissat B."/>
            <person name="Grigoriev I.V."/>
            <person name="Hibbett D.S."/>
            <person name="Martin F."/>
            <person name="Nordberg H.P."/>
            <person name="Cantor M.N."/>
            <person name="Hua S.X."/>
        </authorList>
    </citation>
    <scope>NUCLEOTIDE SEQUENCE [LARGE SCALE GENOMIC DNA]</scope>
    <source>
        <strain evidence="1 2">Ve08.2h10</strain>
    </source>
</reference>
<name>A0A0D0DKP6_9AGAM</name>